<reference evidence="2" key="1">
    <citation type="journal article" date="2012" name="Nat. Biotechnol.">
        <title>Draft genome sequence of pigeonpea (Cajanus cajan), an orphan legume crop of resource-poor farmers.</title>
        <authorList>
            <person name="Varshney R.K."/>
            <person name="Chen W."/>
            <person name="Li Y."/>
            <person name="Bharti A.K."/>
            <person name="Saxena R.K."/>
            <person name="Schlueter J.A."/>
            <person name="Donoghue M.T."/>
            <person name="Azam S."/>
            <person name="Fan G."/>
            <person name="Whaley A.M."/>
            <person name="Farmer A.D."/>
            <person name="Sheridan J."/>
            <person name="Iwata A."/>
            <person name="Tuteja R."/>
            <person name="Penmetsa R.V."/>
            <person name="Wu W."/>
            <person name="Upadhyaya H.D."/>
            <person name="Yang S.P."/>
            <person name="Shah T."/>
            <person name="Saxena K.B."/>
            <person name="Michael T."/>
            <person name="McCombie W.R."/>
            <person name="Yang B."/>
            <person name="Zhang G."/>
            <person name="Yang H."/>
            <person name="Wang J."/>
            <person name="Spillane C."/>
            <person name="Cook D.R."/>
            <person name="May G.D."/>
            <person name="Xu X."/>
            <person name="Jackson S.A."/>
        </authorList>
    </citation>
    <scope>NUCLEOTIDE SEQUENCE [LARGE SCALE GENOMIC DNA]</scope>
</reference>
<dbReference type="Gramene" id="C.cajan_31056.t">
    <property type="protein sequence ID" value="C.cajan_31056.t"/>
    <property type="gene ID" value="C.cajan_31056"/>
</dbReference>
<dbReference type="Pfam" id="PF13966">
    <property type="entry name" value="zf-RVT"/>
    <property type="match status" value="1"/>
</dbReference>
<dbReference type="PANTHER" id="PTHR33116">
    <property type="entry name" value="REVERSE TRANSCRIPTASE ZINC-BINDING DOMAIN-CONTAINING PROTEIN-RELATED-RELATED"/>
    <property type="match status" value="1"/>
</dbReference>
<evidence type="ECO:0000259" key="1">
    <source>
        <dbReference type="Pfam" id="PF13966"/>
    </source>
</evidence>
<dbReference type="EMBL" id="KQ483527">
    <property type="protein sequence ID" value="KYP47469.1"/>
    <property type="molecule type" value="Genomic_DNA"/>
</dbReference>
<protein>
    <submittedName>
        <fullName evidence="2">Ribonuclease H protein At1g65750 family</fullName>
    </submittedName>
</protein>
<evidence type="ECO:0000313" key="2">
    <source>
        <dbReference type="EMBL" id="KYP47469.1"/>
    </source>
</evidence>
<proteinExistence type="predicted"/>
<gene>
    <name evidence="2" type="ORF">KK1_030929</name>
</gene>
<name>A0A151RY57_CAJCA</name>
<keyword evidence="3" id="KW-1185">Reference proteome</keyword>
<dbReference type="InterPro" id="IPR026960">
    <property type="entry name" value="RVT-Znf"/>
</dbReference>
<sequence>MQSLWLPQEVCNKINQASRTMLWAKVGSSRCWSLVGWNIVTRPKELGGLGIRESRQVNVSLIGKLIWDLIHSPHKPWVKFLQAKYLHRESVLHAKKSNSSLWYEDWLGLGLICREVPYVHISDTDILVAQCWQQGVWNFDSLYTRLPMELANRIQQVQIPSSSIGANIFSWVGDSSECYTTASSFRFLLPSDHRFTDPIWKRVWKLHILEKVKFLLWQGLHSSLPTNHFRYIRHLDSMEGCPRCSCPQETILHAIRDCPHSKEVWLLVGNIPSQVFSMMDCFTWFKEIIINPAAKKLAIIIWWI</sequence>
<dbReference type="Proteomes" id="UP000075243">
    <property type="component" value="Unassembled WGS sequence"/>
</dbReference>
<dbReference type="PANTHER" id="PTHR33116:SF84">
    <property type="entry name" value="RNA-DIRECTED DNA POLYMERASE"/>
    <property type="match status" value="1"/>
</dbReference>
<feature type="domain" description="Reverse transcriptase zinc-binding" evidence="1">
    <location>
        <begin position="179"/>
        <end position="265"/>
    </location>
</feature>
<evidence type="ECO:0000313" key="3">
    <source>
        <dbReference type="Proteomes" id="UP000075243"/>
    </source>
</evidence>
<accession>A0A151RY57</accession>
<organism evidence="2 3">
    <name type="scientific">Cajanus cajan</name>
    <name type="common">Pigeon pea</name>
    <name type="synonym">Cajanus indicus</name>
    <dbReference type="NCBI Taxonomy" id="3821"/>
    <lineage>
        <taxon>Eukaryota</taxon>
        <taxon>Viridiplantae</taxon>
        <taxon>Streptophyta</taxon>
        <taxon>Embryophyta</taxon>
        <taxon>Tracheophyta</taxon>
        <taxon>Spermatophyta</taxon>
        <taxon>Magnoliopsida</taxon>
        <taxon>eudicotyledons</taxon>
        <taxon>Gunneridae</taxon>
        <taxon>Pentapetalae</taxon>
        <taxon>rosids</taxon>
        <taxon>fabids</taxon>
        <taxon>Fabales</taxon>
        <taxon>Fabaceae</taxon>
        <taxon>Papilionoideae</taxon>
        <taxon>50 kb inversion clade</taxon>
        <taxon>NPAAA clade</taxon>
        <taxon>indigoferoid/millettioid clade</taxon>
        <taxon>Phaseoleae</taxon>
        <taxon>Cajanus</taxon>
    </lineage>
</organism>
<dbReference type="AlphaFoldDB" id="A0A151RY57"/>